<gene>
    <name evidence="2" type="primary">P</name>
</gene>
<dbReference type="RefSeq" id="YP_009094019.1">
    <property type="nucleotide sequence ID" value="NC_025341.1"/>
</dbReference>
<feature type="region of interest" description="Disordered" evidence="1">
    <location>
        <begin position="179"/>
        <end position="219"/>
    </location>
</feature>
<sequence length="293" mass="33229">MDSNRQRIQQLSKALKWDCVQTNLDTAADEEEAEGAFETAESDRAQERSGDTWEKLPRQQGDHDSYTSDSEEEADAELGMSDMSHSNQHERSPERNLAGDSESTEFEKEKERQAAARAQCKSVMINRVRYKLIRSQTELDDLMINLSEEIISSLGLSVKPELSTIGKCSITMYYTDRYPKPPSNPGPSHVKDEDCPKSVPLPEALKAPKCPKIKPNTSDPRRTRFKEVFESGIIFKKNKSGSLLVKRSNPAFDNVDVDQIIATTENNKEALKEILRQGHLLRRILMTCKWPEL</sequence>
<evidence type="ECO:0000256" key="1">
    <source>
        <dbReference type="SAM" id="MobiDB-lite"/>
    </source>
</evidence>
<name>U5NF86_9RHAB</name>
<evidence type="ECO:0000313" key="2">
    <source>
        <dbReference type="EMBL" id="AGY14293.1"/>
    </source>
</evidence>
<protein>
    <submittedName>
        <fullName evidence="2">Phosphoprotein</fullName>
    </submittedName>
</protein>
<organism evidence="2 3">
    <name type="scientific">Fikirini virus</name>
    <dbReference type="NCBI Taxonomy" id="1408144"/>
    <lineage>
        <taxon>Viruses</taxon>
        <taxon>Riboviria</taxon>
        <taxon>Orthornavirae</taxon>
        <taxon>Negarnaviricota</taxon>
        <taxon>Haploviricotina</taxon>
        <taxon>Monjiviricetes</taxon>
        <taxon>Mononegavirales</taxon>
        <taxon>Rhabdoviridae</taxon>
        <taxon>Alpharhabdovirinae</taxon>
        <taxon>Ledantevirus</taxon>
        <taxon>Ledantevirus fikirini</taxon>
    </lineage>
</organism>
<feature type="region of interest" description="Disordered" evidence="1">
    <location>
        <begin position="26"/>
        <end position="117"/>
    </location>
</feature>
<keyword evidence="3" id="KW-1185">Reference proteome</keyword>
<proteinExistence type="predicted"/>
<feature type="compositionally biased region" description="Basic and acidic residues" evidence="1">
    <location>
        <begin position="105"/>
        <end position="114"/>
    </location>
</feature>
<dbReference type="Proteomes" id="UP000169921">
    <property type="component" value="Segment"/>
</dbReference>
<dbReference type="EMBL" id="KC676792">
    <property type="protein sequence ID" value="AGY14293.1"/>
    <property type="molecule type" value="Viral_cRNA"/>
</dbReference>
<dbReference type="KEGG" id="vg:20964302"/>
<dbReference type="OrthoDB" id="34165at10239"/>
<reference evidence="2 3" key="1">
    <citation type="journal article" date="2013" name="J. Gen. Virol.">
        <title>Isolation and molecular characterization of Fikirini rhabdovirus, a novel virus from a Kenyan bat.</title>
        <authorList>
            <person name="Kading R.C."/>
            <person name="Gilbert A.T."/>
            <person name="Mossel E.C."/>
            <person name="Crabtree M.B."/>
            <person name="Kuzmin I.V."/>
            <person name="Niezgoda M."/>
            <person name="Agwanda B."/>
            <person name="Markotter W."/>
            <person name="Weil M.R."/>
            <person name="Montgomery J.M."/>
            <person name="Rupprecht C.E."/>
            <person name="Miller B.R."/>
        </authorList>
    </citation>
    <scope>NUCLEOTIDE SEQUENCE [LARGE SCALE GENOMIC DNA]</scope>
    <source>
        <strain evidence="2">KEN352</strain>
    </source>
</reference>
<accession>U5NF86</accession>
<evidence type="ECO:0000313" key="3">
    <source>
        <dbReference type="Proteomes" id="UP000169921"/>
    </source>
</evidence>
<dbReference type="GeneID" id="20964302"/>
<feature type="compositionally biased region" description="Basic and acidic residues" evidence="1">
    <location>
        <begin position="41"/>
        <end position="66"/>
    </location>
</feature>